<protein>
    <submittedName>
        <fullName evidence="1">GLPGLI family protein</fullName>
    </submittedName>
</protein>
<evidence type="ECO:0000313" key="1">
    <source>
        <dbReference type="EMBL" id="MDM1071282.1"/>
    </source>
</evidence>
<organism evidence="1 2">
    <name type="scientific">Empedobacter brevis</name>
    <dbReference type="NCBI Taxonomy" id="247"/>
    <lineage>
        <taxon>Bacteria</taxon>
        <taxon>Pseudomonadati</taxon>
        <taxon>Bacteroidota</taxon>
        <taxon>Flavobacteriia</taxon>
        <taxon>Flavobacteriales</taxon>
        <taxon>Weeksellaceae</taxon>
        <taxon>Empedobacter</taxon>
    </lineage>
</organism>
<reference evidence="1" key="1">
    <citation type="submission" date="2020-06" db="EMBL/GenBank/DDBJ databases">
        <authorList>
            <person name="Dong N."/>
        </authorList>
    </citation>
    <scope>NUCLEOTIDE SEQUENCE</scope>
    <source>
        <strain evidence="1">R655-4</strain>
    </source>
</reference>
<dbReference type="EMBL" id="JACAGJ010000001">
    <property type="protein sequence ID" value="MDM1071282.1"/>
    <property type="molecule type" value="Genomic_DNA"/>
</dbReference>
<dbReference type="InterPro" id="IPR005901">
    <property type="entry name" value="GLPGLI"/>
</dbReference>
<evidence type="ECO:0000313" key="2">
    <source>
        <dbReference type="Proteomes" id="UP001170959"/>
    </source>
</evidence>
<comment type="caution">
    <text evidence="1">The sequence shown here is derived from an EMBL/GenBank/DDBJ whole genome shotgun (WGS) entry which is preliminary data.</text>
</comment>
<dbReference type="Proteomes" id="UP001170959">
    <property type="component" value="Unassembled WGS sequence"/>
</dbReference>
<sequence length="246" mass="29027">MSNLKLIVFLFFLYVNSLFSQNVFHYKWYVNGALREGKLIYEKEIDQAVYIDLVSSENLENIDHGKEIKLEKGESATVVNASTSWNDRYYYKNQNRLKFTEDLLKKGFLINDSTLLVKWTLVDESKQIDGFSCKKAITNFRGRNWEVWYTPDIPMYYGPWKFYGLPGLIVSAKEENEKFWFQLTKIEVNPTAKIPVVDTSHLKKVTLKQYDELMTEFFESDLFSSSKGQNNEPYKRNGVELTYEWE</sequence>
<reference evidence="1" key="2">
    <citation type="journal article" date="2022" name="Sci. Total Environ.">
        <title>Prevalence, transmission, and molecular epidemiology of tet(X)-positive bacteria among humans, animals, and environmental niches in China: An epidemiological, and genomic-based study.</title>
        <authorList>
            <person name="Dong N."/>
            <person name="Zeng Y."/>
            <person name="Cai C."/>
            <person name="Sun C."/>
            <person name="Lu J."/>
            <person name="Liu C."/>
            <person name="Zhou H."/>
            <person name="Sun Q."/>
            <person name="Shu L."/>
            <person name="Wang H."/>
            <person name="Wang Y."/>
            <person name="Wang S."/>
            <person name="Wu C."/>
            <person name="Chan E.W."/>
            <person name="Chen G."/>
            <person name="Shen Z."/>
            <person name="Chen S."/>
            <person name="Zhang R."/>
        </authorList>
    </citation>
    <scope>NUCLEOTIDE SEQUENCE</scope>
    <source>
        <strain evidence="1">R655-4</strain>
    </source>
</reference>
<dbReference type="RefSeq" id="WP_286491696.1">
    <property type="nucleotide sequence ID" value="NZ_JACAGJ010000001.1"/>
</dbReference>
<gene>
    <name evidence="1" type="ORF">HX001_02120</name>
</gene>
<accession>A0AAJ1V6Q7</accession>
<dbReference type="NCBIfam" id="TIGR01200">
    <property type="entry name" value="GLPGLI"/>
    <property type="match status" value="1"/>
</dbReference>
<proteinExistence type="predicted"/>
<name>A0AAJ1V6Q7_9FLAO</name>
<dbReference type="AlphaFoldDB" id="A0AAJ1V6Q7"/>
<dbReference type="Pfam" id="PF22252">
    <property type="entry name" value="PNGase_F-II_N"/>
    <property type="match status" value="1"/>
</dbReference>